<dbReference type="InterPro" id="IPR013083">
    <property type="entry name" value="Znf_RING/FYVE/PHD"/>
</dbReference>
<evidence type="ECO:0000313" key="4">
    <source>
        <dbReference type="EMBL" id="KAK0630603.1"/>
    </source>
</evidence>
<feature type="non-terminal residue" evidence="4">
    <location>
        <position position="1"/>
    </location>
</feature>
<evidence type="ECO:0000259" key="3">
    <source>
        <dbReference type="PROSITE" id="PS50089"/>
    </source>
</evidence>
<dbReference type="InterPro" id="IPR001841">
    <property type="entry name" value="Znf_RING"/>
</dbReference>
<dbReference type="EMBL" id="JAULSR010000002">
    <property type="protein sequence ID" value="KAK0630603.1"/>
    <property type="molecule type" value="Genomic_DNA"/>
</dbReference>
<dbReference type="Proteomes" id="UP001174934">
    <property type="component" value="Unassembled WGS sequence"/>
</dbReference>
<evidence type="ECO:0000313" key="5">
    <source>
        <dbReference type="Proteomes" id="UP001174934"/>
    </source>
</evidence>
<name>A0AA39XAZ2_9PEZI</name>
<keyword evidence="1" id="KW-0863">Zinc-finger</keyword>
<organism evidence="4 5">
    <name type="scientific">Bombardia bombarda</name>
    <dbReference type="NCBI Taxonomy" id="252184"/>
    <lineage>
        <taxon>Eukaryota</taxon>
        <taxon>Fungi</taxon>
        <taxon>Dikarya</taxon>
        <taxon>Ascomycota</taxon>
        <taxon>Pezizomycotina</taxon>
        <taxon>Sordariomycetes</taxon>
        <taxon>Sordariomycetidae</taxon>
        <taxon>Sordariales</taxon>
        <taxon>Lasiosphaeriaceae</taxon>
        <taxon>Bombardia</taxon>
    </lineage>
</organism>
<dbReference type="GO" id="GO:0008270">
    <property type="term" value="F:zinc ion binding"/>
    <property type="evidence" value="ECO:0007669"/>
    <property type="project" value="UniProtKB-KW"/>
</dbReference>
<feature type="compositionally biased region" description="Basic and acidic residues" evidence="2">
    <location>
        <begin position="83"/>
        <end position="98"/>
    </location>
</feature>
<dbReference type="Gene3D" id="3.30.40.10">
    <property type="entry name" value="Zinc/RING finger domain, C3HC4 (zinc finger)"/>
    <property type="match status" value="1"/>
</dbReference>
<sequence length="134" mass="14660">LTNRALQRLRSLVQEDIPAKLRCAICSKLAVNAFRLPCCEQAICEDCHSTLPASCPVCEHSPLSADDCKPHKSLRTTIRVFLRTEEKKRESKAPKDESPAATPVEPSPAAVTFPTTAVKAEQQGEETSATETQQ</sequence>
<feature type="region of interest" description="Disordered" evidence="2">
    <location>
        <begin position="83"/>
        <end position="134"/>
    </location>
</feature>
<evidence type="ECO:0000256" key="2">
    <source>
        <dbReference type="SAM" id="MobiDB-lite"/>
    </source>
</evidence>
<feature type="domain" description="RING-type" evidence="3">
    <location>
        <begin position="23"/>
        <end position="59"/>
    </location>
</feature>
<dbReference type="AlphaFoldDB" id="A0AA39XAZ2"/>
<protein>
    <recommendedName>
        <fullName evidence="3">RING-type domain-containing protein</fullName>
    </recommendedName>
</protein>
<proteinExistence type="predicted"/>
<feature type="compositionally biased region" description="Polar residues" evidence="2">
    <location>
        <begin position="125"/>
        <end position="134"/>
    </location>
</feature>
<evidence type="ECO:0000256" key="1">
    <source>
        <dbReference type="PROSITE-ProRule" id="PRU00175"/>
    </source>
</evidence>
<keyword evidence="1" id="KW-0479">Metal-binding</keyword>
<feature type="non-terminal residue" evidence="4">
    <location>
        <position position="134"/>
    </location>
</feature>
<reference evidence="4" key="1">
    <citation type="submission" date="2023-06" db="EMBL/GenBank/DDBJ databases">
        <title>Genome-scale phylogeny and comparative genomics of the fungal order Sordariales.</title>
        <authorList>
            <consortium name="Lawrence Berkeley National Laboratory"/>
            <person name="Hensen N."/>
            <person name="Bonometti L."/>
            <person name="Westerberg I."/>
            <person name="Brannstrom I.O."/>
            <person name="Guillou S."/>
            <person name="Cros-Aarteil S."/>
            <person name="Calhoun S."/>
            <person name="Haridas S."/>
            <person name="Kuo A."/>
            <person name="Mondo S."/>
            <person name="Pangilinan J."/>
            <person name="Riley R."/>
            <person name="LaButti K."/>
            <person name="Andreopoulos B."/>
            <person name="Lipzen A."/>
            <person name="Chen C."/>
            <person name="Yanf M."/>
            <person name="Daum C."/>
            <person name="Ng V."/>
            <person name="Clum A."/>
            <person name="Steindorff A."/>
            <person name="Ohm R."/>
            <person name="Martin F."/>
            <person name="Silar P."/>
            <person name="Natvig D."/>
            <person name="Lalanne C."/>
            <person name="Gautier V."/>
            <person name="Ament-velasquez S.L."/>
            <person name="Kruys A."/>
            <person name="Hutchinson M.I."/>
            <person name="Powell A.J."/>
            <person name="Barry K."/>
            <person name="Miller A.N."/>
            <person name="Grigoriev I.V."/>
            <person name="Debuchy R."/>
            <person name="Gladieux P."/>
            <person name="Thoren M.H."/>
            <person name="Johannesson H."/>
        </authorList>
    </citation>
    <scope>NUCLEOTIDE SEQUENCE</scope>
    <source>
        <strain evidence="4">SMH3391-2</strain>
    </source>
</reference>
<comment type="caution">
    <text evidence="4">The sequence shown here is derived from an EMBL/GenBank/DDBJ whole genome shotgun (WGS) entry which is preliminary data.</text>
</comment>
<keyword evidence="1" id="KW-0862">Zinc</keyword>
<dbReference type="PROSITE" id="PS50089">
    <property type="entry name" value="ZF_RING_2"/>
    <property type="match status" value="1"/>
</dbReference>
<dbReference type="SUPFAM" id="SSF57850">
    <property type="entry name" value="RING/U-box"/>
    <property type="match status" value="1"/>
</dbReference>
<keyword evidence="5" id="KW-1185">Reference proteome</keyword>
<accession>A0AA39XAZ2</accession>
<gene>
    <name evidence="4" type="ORF">B0T17DRAFT_460539</name>
</gene>